<dbReference type="GO" id="GO:0008270">
    <property type="term" value="F:zinc ion binding"/>
    <property type="evidence" value="ECO:0007669"/>
    <property type="project" value="UniProtKB-KW"/>
</dbReference>
<dbReference type="PROSITE" id="PS50188">
    <property type="entry name" value="B302_SPRY"/>
    <property type="match status" value="1"/>
</dbReference>
<dbReference type="InterPro" id="IPR006574">
    <property type="entry name" value="PRY"/>
</dbReference>
<evidence type="ECO:0000313" key="5">
    <source>
        <dbReference type="Ensembl" id="ENSAMXP00000035010.1"/>
    </source>
</evidence>
<dbReference type="AlphaFoldDB" id="A0A3B1IZL9"/>
<sequence>MPTTTRVQPESRKPGRRIKAGNTHSVEKSLVYDANVPEPTTRSELLTHWISLSLDERTANKLLWLTEGGAKVSRMNDEVCPYLDRPERYEHSPQVLCKEGLWGSRGYWEVECWGWVMVGVAYESEGRRNCDGPCGFGENEGSWSLGWSGSSYHIWHKGVNQELVKPQCSTLGVYLDQPAGLICFYSVERAGTGRREVTLLHRVQNSIKEKTLPGFWLGRQSACRLLPKEE</sequence>
<dbReference type="InterPro" id="IPR001870">
    <property type="entry name" value="B30.2/SPRY"/>
</dbReference>
<reference evidence="6" key="1">
    <citation type="submission" date="2013-03" db="EMBL/GenBank/DDBJ databases">
        <authorList>
            <person name="Jeffery W."/>
            <person name="Warren W."/>
            <person name="Wilson R.K."/>
        </authorList>
    </citation>
    <scope>NUCLEOTIDE SEQUENCE</scope>
    <source>
        <strain evidence="6">female</strain>
    </source>
</reference>
<dbReference type="Pfam" id="PF00622">
    <property type="entry name" value="SPRY"/>
    <property type="match status" value="1"/>
</dbReference>
<reference evidence="5" key="3">
    <citation type="submission" date="2025-08" db="UniProtKB">
        <authorList>
            <consortium name="Ensembl"/>
        </authorList>
    </citation>
    <scope>IDENTIFICATION</scope>
</reference>
<dbReference type="InterPro" id="IPR043136">
    <property type="entry name" value="B30.2/SPRY_sf"/>
</dbReference>
<evidence type="ECO:0000256" key="2">
    <source>
        <dbReference type="ARBA" id="ARBA00022771"/>
    </source>
</evidence>
<evidence type="ECO:0000256" key="1">
    <source>
        <dbReference type="ARBA" id="ARBA00022723"/>
    </source>
</evidence>
<evidence type="ECO:0000313" key="6">
    <source>
        <dbReference type="Proteomes" id="UP000018467"/>
    </source>
</evidence>
<proteinExistence type="predicted"/>
<evidence type="ECO:0000256" key="3">
    <source>
        <dbReference type="ARBA" id="ARBA00022833"/>
    </source>
</evidence>
<keyword evidence="3" id="KW-0862">Zinc</keyword>
<dbReference type="Gene3D" id="2.60.120.920">
    <property type="match status" value="1"/>
</dbReference>
<dbReference type="SUPFAM" id="SSF49899">
    <property type="entry name" value="Concanavalin A-like lectins/glucanases"/>
    <property type="match status" value="1"/>
</dbReference>
<dbReference type="PANTHER" id="PTHR25465">
    <property type="entry name" value="B-BOX DOMAIN CONTAINING"/>
    <property type="match status" value="1"/>
</dbReference>
<reference evidence="6" key="2">
    <citation type="journal article" date="2014" name="Nat. Commun.">
        <title>The cavefish genome reveals candidate genes for eye loss.</title>
        <authorList>
            <person name="McGaugh S.E."/>
            <person name="Gross J.B."/>
            <person name="Aken B."/>
            <person name="Blin M."/>
            <person name="Borowsky R."/>
            <person name="Chalopin D."/>
            <person name="Hinaux H."/>
            <person name="Jeffery W.R."/>
            <person name="Keene A."/>
            <person name="Ma L."/>
            <person name="Minx P."/>
            <person name="Murphy D."/>
            <person name="O'Quin K.E."/>
            <person name="Retaux S."/>
            <person name="Rohner N."/>
            <person name="Searle S.M."/>
            <person name="Stahl B.A."/>
            <person name="Tabin C."/>
            <person name="Volff J.N."/>
            <person name="Yoshizawa M."/>
            <person name="Warren W.C."/>
        </authorList>
    </citation>
    <scope>NUCLEOTIDE SEQUENCE [LARGE SCALE GENOMIC DNA]</scope>
    <source>
        <strain evidence="6">female</strain>
    </source>
</reference>
<keyword evidence="6" id="KW-1185">Reference proteome</keyword>
<protein>
    <submittedName>
        <fullName evidence="5">Tripartite motif-containing protein 16-like protein</fullName>
    </submittedName>
</protein>
<organism evidence="5 6">
    <name type="scientific">Astyanax mexicanus</name>
    <name type="common">Blind cave fish</name>
    <name type="synonym">Astyanax fasciatus mexicanus</name>
    <dbReference type="NCBI Taxonomy" id="7994"/>
    <lineage>
        <taxon>Eukaryota</taxon>
        <taxon>Metazoa</taxon>
        <taxon>Chordata</taxon>
        <taxon>Craniata</taxon>
        <taxon>Vertebrata</taxon>
        <taxon>Euteleostomi</taxon>
        <taxon>Actinopterygii</taxon>
        <taxon>Neopterygii</taxon>
        <taxon>Teleostei</taxon>
        <taxon>Ostariophysi</taxon>
        <taxon>Characiformes</taxon>
        <taxon>Characoidei</taxon>
        <taxon>Acestrorhamphidae</taxon>
        <taxon>Acestrorhamphinae</taxon>
        <taxon>Astyanax</taxon>
    </lineage>
</organism>
<dbReference type="Bgee" id="ENSAMXG00000038373">
    <property type="expression patterns" value="Expressed in bone element and 2 other cell types or tissues"/>
</dbReference>
<reference evidence="5" key="4">
    <citation type="submission" date="2025-09" db="UniProtKB">
        <authorList>
            <consortium name="Ensembl"/>
        </authorList>
    </citation>
    <scope>IDENTIFICATION</scope>
</reference>
<accession>A0A3B1IZL9</accession>
<dbReference type="InterPro" id="IPR003879">
    <property type="entry name" value="Butyrophylin_SPRY"/>
</dbReference>
<name>A0A3B1IZL9_ASTMX</name>
<dbReference type="Pfam" id="PF13765">
    <property type="entry name" value="PRY"/>
    <property type="match status" value="1"/>
</dbReference>
<keyword evidence="1" id="KW-0479">Metal-binding</keyword>
<dbReference type="GO" id="GO:0005737">
    <property type="term" value="C:cytoplasm"/>
    <property type="evidence" value="ECO:0007669"/>
    <property type="project" value="UniProtKB-ARBA"/>
</dbReference>
<dbReference type="InterPro" id="IPR051051">
    <property type="entry name" value="E3_ubiq-ligase_TRIM/RNF"/>
</dbReference>
<feature type="domain" description="B30.2/SPRY" evidence="4">
    <location>
        <begin position="32"/>
        <end position="230"/>
    </location>
</feature>
<dbReference type="GeneTree" id="ENSGT00930000151196"/>
<dbReference type="PANTHER" id="PTHR25465:SF14">
    <property type="entry name" value="E3 UBIQUITIN-PROTEIN LIGASE TRIM65"/>
    <property type="match status" value="1"/>
</dbReference>
<dbReference type="InterPro" id="IPR013320">
    <property type="entry name" value="ConA-like_dom_sf"/>
</dbReference>
<evidence type="ECO:0000259" key="4">
    <source>
        <dbReference type="PROSITE" id="PS50188"/>
    </source>
</evidence>
<dbReference type="Proteomes" id="UP000018467">
    <property type="component" value="Unassembled WGS sequence"/>
</dbReference>
<dbReference type="InParanoid" id="A0A3B1IZL9"/>
<keyword evidence="2" id="KW-0863">Zinc-finger</keyword>
<dbReference type="InterPro" id="IPR003877">
    <property type="entry name" value="SPRY_dom"/>
</dbReference>
<dbReference type="Ensembl" id="ENSAMXT00000047847.1">
    <property type="protein sequence ID" value="ENSAMXP00000035010.1"/>
    <property type="gene ID" value="ENSAMXG00000038373.1"/>
</dbReference>
<dbReference type="PRINTS" id="PR01407">
    <property type="entry name" value="BUTYPHLNCDUF"/>
</dbReference>